<feature type="transmembrane region" description="Helical" evidence="8">
    <location>
        <begin position="82"/>
        <end position="104"/>
    </location>
</feature>
<name>A0A2I0B706_9ASPA</name>
<evidence type="ECO:0000256" key="1">
    <source>
        <dbReference type="ARBA" id="ARBA00007577"/>
    </source>
</evidence>
<dbReference type="OrthoDB" id="6500128at2759"/>
<keyword evidence="4" id="KW-0677">Repeat</keyword>
<evidence type="ECO:0000256" key="5">
    <source>
        <dbReference type="ARBA" id="ARBA00022989"/>
    </source>
</evidence>
<keyword evidence="2" id="KW-0813">Transport</keyword>
<dbReference type="PANTHER" id="PTHR45136">
    <property type="entry name" value="ABC TRANSPORTER DOMAIN-CONTAINING PROTEIN"/>
    <property type="match status" value="1"/>
</dbReference>
<keyword evidence="3 8" id="KW-0812">Transmembrane</keyword>
<dbReference type="Gene3D" id="1.20.1560.10">
    <property type="entry name" value="ABC transporter type 1, transmembrane domain"/>
    <property type="match status" value="1"/>
</dbReference>
<keyword evidence="5 8" id="KW-1133">Transmembrane helix</keyword>
<dbReference type="AlphaFoldDB" id="A0A2I0B706"/>
<sequence length="137" mass="14350">MVERAKEEEIESVRGSFLSSFQCIFTHADGVDRLLMAVGFLGCVGDGLSTPLMFLISGMTVNSIAGASPNFTDKVAGNAVKLLYLAASSFIAAFLVIFHAGVLLDEDGPAAGIEDEATLSGGCSPARCHLLRPQGRI</sequence>
<dbReference type="GO" id="GO:0005524">
    <property type="term" value="F:ATP binding"/>
    <property type="evidence" value="ECO:0007669"/>
    <property type="project" value="InterPro"/>
</dbReference>
<gene>
    <name evidence="9" type="primary">ABCB15</name>
    <name evidence="9" type="ORF">AXF42_Ash005471</name>
</gene>
<dbReference type="Proteomes" id="UP000236161">
    <property type="component" value="Unassembled WGS sequence"/>
</dbReference>
<evidence type="ECO:0000313" key="9">
    <source>
        <dbReference type="EMBL" id="PKA63576.1"/>
    </source>
</evidence>
<organism evidence="9 10">
    <name type="scientific">Apostasia shenzhenica</name>
    <dbReference type="NCBI Taxonomy" id="1088818"/>
    <lineage>
        <taxon>Eukaryota</taxon>
        <taxon>Viridiplantae</taxon>
        <taxon>Streptophyta</taxon>
        <taxon>Embryophyta</taxon>
        <taxon>Tracheophyta</taxon>
        <taxon>Spermatophyta</taxon>
        <taxon>Magnoliopsida</taxon>
        <taxon>Liliopsida</taxon>
        <taxon>Asparagales</taxon>
        <taxon>Orchidaceae</taxon>
        <taxon>Apostasioideae</taxon>
        <taxon>Apostasia</taxon>
    </lineage>
</organism>
<evidence type="ECO:0000256" key="8">
    <source>
        <dbReference type="SAM" id="Phobius"/>
    </source>
</evidence>
<accession>A0A2I0B706</accession>
<proteinExistence type="inferred from homology"/>
<evidence type="ECO:0000313" key="10">
    <source>
        <dbReference type="Proteomes" id="UP000236161"/>
    </source>
</evidence>
<dbReference type="GO" id="GO:0016020">
    <property type="term" value="C:membrane"/>
    <property type="evidence" value="ECO:0007669"/>
    <property type="project" value="InterPro"/>
</dbReference>
<dbReference type="STRING" id="1088818.A0A2I0B706"/>
<dbReference type="EMBL" id="KZ451908">
    <property type="protein sequence ID" value="PKA63576.1"/>
    <property type="molecule type" value="Genomic_DNA"/>
</dbReference>
<keyword evidence="7" id="KW-0325">Glycoprotein</keyword>
<evidence type="ECO:0000256" key="6">
    <source>
        <dbReference type="ARBA" id="ARBA00023136"/>
    </source>
</evidence>
<feature type="transmembrane region" description="Helical" evidence="8">
    <location>
        <begin position="34"/>
        <end position="61"/>
    </location>
</feature>
<keyword evidence="6 8" id="KW-0472">Membrane</keyword>
<dbReference type="InterPro" id="IPR036640">
    <property type="entry name" value="ABC1_TM_sf"/>
</dbReference>
<keyword evidence="10" id="KW-1185">Reference proteome</keyword>
<dbReference type="PANTHER" id="PTHR45136:SF2">
    <property type="entry name" value="ABC TRANSPORTER DOMAIN-CONTAINING PROTEIN"/>
    <property type="match status" value="1"/>
</dbReference>
<reference evidence="9 10" key="1">
    <citation type="journal article" date="2017" name="Nature">
        <title>The Apostasia genome and the evolution of orchids.</title>
        <authorList>
            <person name="Zhang G.Q."/>
            <person name="Liu K.W."/>
            <person name="Li Z."/>
            <person name="Lohaus R."/>
            <person name="Hsiao Y.Y."/>
            <person name="Niu S.C."/>
            <person name="Wang J.Y."/>
            <person name="Lin Y.C."/>
            <person name="Xu Q."/>
            <person name="Chen L.J."/>
            <person name="Yoshida K."/>
            <person name="Fujiwara S."/>
            <person name="Wang Z.W."/>
            <person name="Zhang Y.Q."/>
            <person name="Mitsuda N."/>
            <person name="Wang M."/>
            <person name="Liu G.H."/>
            <person name="Pecoraro L."/>
            <person name="Huang H.X."/>
            <person name="Xiao X.J."/>
            <person name="Lin M."/>
            <person name="Wu X.Y."/>
            <person name="Wu W.L."/>
            <person name="Chen Y.Y."/>
            <person name="Chang S.B."/>
            <person name="Sakamoto S."/>
            <person name="Ohme-Takagi M."/>
            <person name="Yagi M."/>
            <person name="Zeng S.J."/>
            <person name="Shen C.Y."/>
            <person name="Yeh C.M."/>
            <person name="Luo Y.B."/>
            <person name="Tsai W.C."/>
            <person name="Van de Peer Y."/>
            <person name="Liu Z.J."/>
        </authorList>
    </citation>
    <scope>NUCLEOTIDE SEQUENCE [LARGE SCALE GENOMIC DNA]</scope>
    <source>
        <strain evidence="10">cv. Shenzhen</strain>
        <tissue evidence="9">Stem</tissue>
    </source>
</reference>
<evidence type="ECO:0000256" key="7">
    <source>
        <dbReference type="ARBA" id="ARBA00023180"/>
    </source>
</evidence>
<evidence type="ECO:0000256" key="2">
    <source>
        <dbReference type="ARBA" id="ARBA00022448"/>
    </source>
</evidence>
<comment type="similarity">
    <text evidence="1">Belongs to the ABC transporter superfamily. ABCB family. Multidrug resistance exporter (TC 3.A.1.201) subfamily.</text>
</comment>
<evidence type="ECO:0000256" key="3">
    <source>
        <dbReference type="ARBA" id="ARBA00022692"/>
    </source>
</evidence>
<protein>
    <submittedName>
        <fullName evidence="9">ABC transporter B family member 15</fullName>
    </submittedName>
</protein>
<evidence type="ECO:0000256" key="4">
    <source>
        <dbReference type="ARBA" id="ARBA00022737"/>
    </source>
</evidence>